<dbReference type="EMBL" id="CP158357">
    <property type="protein sequence ID" value="XBX78662.1"/>
    <property type="molecule type" value="Genomic_DNA"/>
</dbReference>
<feature type="region of interest" description="Disordered" evidence="1">
    <location>
        <begin position="387"/>
        <end position="420"/>
    </location>
</feature>
<evidence type="ECO:0000313" key="2">
    <source>
        <dbReference type="EMBL" id="XBX78662.1"/>
    </source>
</evidence>
<protein>
    <submittedName>
        <fullName evidence="2">Phage minor capsid protein</fullName>
    </submittedName>
</protein>
<reference evidence="2" key="1">
    <citation type="submission" date="2024-06" db="EMBL/GenBank/DDBJ databases">
        <title>Draft genome sequence of Microbacterium sp. strain A8/3-1, isolated from Oxytropis tragacanthoides Fisch. ex DC. Root nodules in the Altai region of Russia.</title>
        <authorList>
            <person name="Sazanova A."/>
            <person name="Guro P."/>
            <person name="Kuznetsova I."/>
            <person name="Belimov A."/>
            <person name="Safronova V."/>
        </authorList>
    </citation>
    <scope>NUCLEOTIDE SEQUENCE</scope>
    <source>
        <strain evidence="2">A8/3-1</strain>
    </source>
</reference>
<gene>
    <name evidence="2" type="ORF">ABS642_00815</name>
</gene>
<evidence type="ECO:0000256" key="1">
    <source>
        <dbReference type="SAM" id="MobiDB-lite"/>
    </source>
</evidence>
<accession>A0AAU7VZM5</accession>
<organism evidence="2">
    <name type="scientific">Microbacterium sp. A8/3-1</name>
    <dbReference type="NCBI Taxonomy" id="3160749"/>
    <lineage>
        <taxon>Bacteria</taxon>
        <taxon>Bacillati</taxon>
        <taxon>Actinomycetota</taxon>
        <taxon>Actinomycetes</taxon>
        <taxon>Micrococcales</taxon>
        <taxon>Microbacteriaceae</taxon>
        <taxon>Microbacterium</taxon>
    </lineage>
</organism>
<dbReference type="InterPro" id="IPR009319">
    <property type="entry name" value="Phage_A118_VSP1"/>
</dbReference>
<dbReference type="RefSeq" id="WP_350351888.1">
    <property type="nucleotide sequence ID" value="NZ_CP158357.1"/>
</dbReference>
<dbReference type="Pfam" id="PF06152">
    <property type="entry name" value="Phage_min_cap2"/>
    <property type="match status" value="1"/>
</dbReference>
<dbReference type="GO" id="GO:0005198">
    <property type="term" value="F:structural molecule activity"/>
    <property type="evidence" value="ECO:0007669"/>
    <property type="project" value="InterPro"/>
</dbReference>
<proteinExistence type="predicted"/>
<name>A0AAU7VZM5_9MICO</name>
<feature type="region of interest" description="Disordered" evidence="1">
    <location>
        <begin position="352"/>
        <end position="373"/>
    </location>
</feature>
<sequence>MALFIPNPERESVEELIEDLSRYLAQRYRDAEDELIREVAKRAVRDFRLASLLPTAPGGMGMTAADRRARNRVLAELNAHRATAARELQAIAMQMVSDLRREDLANRVVALAAAEGEAAAAASLRFAGLSTITPIPGTASQAVAMVALSLESRLEVLNQRLTRYPQDAYQRIVSLYSPNTLLGITTSRIQQASAVQRFLSEGITGFVDKANRRWTIGAYAEMAGRTTVNRAFNDAGIWRMGQSSIHLVTVVRGLDSCRKCAEWAGKILSTDGTPAGPRTLPHATRDEAVTVNVAGTVEQARAAGWGHPNCRCRLVAYSPGLTIPQDDTTYDEDAEKERADQRALEREIRAAKRREASAMTDTDRRKAAQDVRDAQGDMRDFIRRTGRNRQSYREQLGFADGRGGFPRAENSSPLPPSRPSTVAYRAAKGTPVGDGARHAVSQMRAVHTIPSTVTPVSIARMPSATARAKPGVRGSYSRAQSTLWLRPDAEDLEFTTVHELGHWLDNKLLGDDARYGSDRLDSPAWTRWNAAVAASAPTRHLETVRGMVGNGRVSAELGTHIDYMLRPREQFARAYAQWVATRTGDATLLAQLAVFQGADNSILRAYHWADDDFEAIGAALDDIFRERGLLK</sequence>
<dbReference type="AlphaFoldDB" id="A0AAU7VZM5"/>